<dbReference type="Proteomes" id="UP000886653">
    <property type="component" value="Unassembled WGS sequence"/>
</dbReference>
<evidence type="ECO:0000313" key="2">
    <source>
        <dbReference type="Proteomes" id="UP000886653"/>
    </source>
</evidence>
<name>A0A9P6NQE8_9BASI</name>
<evidence type="ECO:0000313" key="1">
    <source>
        <dbReference type="EMBL" id="KAG0151470.1"/>
    </source>
</evidence>
<sequence>MLLRLDPKKCHPMQNTLASHVSFQPFGVPKQVNFNLKKNPIKSVSVVGRLIFLSYLCTMYQSELTSKRTHAVLTLLRMVSFHFSWYSTYCRLMVFRQACVSLHGVVNPCLCGQKTFRRAFFSPSHSSLPDSFPFIEVCILSFLAAIHHVKSCKFHPINT</sequence>
<gene>
    <name evidence="1" type="ORF">CROQUDRAFT_544289</name>
</gene>
<keyword evidence="2" id="KW-1185">Reference proteome</keyword>
<accession>A0A9P6NQE8</accession>
<proteinExistence type="predicted"/>
<reference evidence="1" key="1">
    <citation type="submission" date="2013-11" db="EMBL/GenBank/DDBJ databases">
        <title>Genome sequence of the fusiform rust pathogen reveals effectors for host alternation and coevolution with pine.</title>
        <authorList>
            <consortium name="DOE Joint Genome Institute"/>
            <person name="Smith K."/>
            <person name="Pendleton A."/>
            <person name="Kubisiak T."/>
            <person name="Anderson C."/>
            <person name="Salamov A."/>
            <person name="Aerts A."/>
            <person name="Riley R."/>
            <person name="Clum A."/>
            <person name="Lindquist E."/>
            <person name="Ence D."/>
            <person name="Campbell M."/>
            <person name="Kronenberg Z."/>
            <person name="Feau N."/>
            <person name="Dhillon B."/>
            <person name="Hamelin R."/>
            <person name="Burleigh J."/>
            <person name="Smith J."/>
            <person name="Yandell M."/>
            <person name="Nelson C."/>
            <person name="Grigoriev I."/>
            <person name="Davis J."/>
        </authorList>
    </citation>
    <scope>NUCLEOTIDE SEQUENCE</scope>
    <source>
        <strain evidence="1">G11</strain>
    </source>
</reference>
<protein>
    <submittedName>
        <fullName evidence="1">Uncharacterized protein</fullName>
    </submittedName>
</protein>
<comment type="caution">
    <text evidence="1">The sequence shown here is derived from an EMBL/GenBank/DDBJ whole genome shotgun (WGS) entry which is preliminary data.</text>
</comment>
<dbReference type="EMBL" id="MU167213">
    <property type="protein sequence ID" value="KAG0151470.1"/>
    <property type="molecule type" value="Genomic_DNA"/>
</dbReference>
<organism evidence="1 2">
    <name type="scientific">Cronartium quercuum f. sp. fusiforme G11</name>
    <dbReference type="NCBI Taxonomy" id="708437"/>
    <lineage>
        <taxon>Eukaryota</taxon>
        <taxon>Fungi</taxon>
        <taxon>Dikarya</taxon>
        <taxon>Basidiomycota</taxon>
        <taxon>Pucciniomycotina</taxon>
        <taxon>Pucciniomycetes</taxon>
        <taxon>Pucciniales</taxon>
        <taxon>Coleosporiaceae</taxon>
        <taxon>Cronartium</taxon>
    </lineage>
</organism>
<dbReference type="AlphaFoldDB" id="A0A9P6NQE8"/>